<dbReference type="EMBL" id="KQ234766">
    <property type="protein sequence ID" value="KMZ88458.1"/>
    <property type="molecule type" value="Genomic_DNA"/>
</dbReference>
<organism evidence="1 2">
    <name type="scientific">Plasmodium vivax (strain Brazil I)</name>
    <dbReference type="NCBI Taxonomy" id="1033975"/>
    <lineage>
        <taxon>Eukaryota</taxon>
        <taxon>Sar</taxon>
        <taxon>Alveolata</taxon>
        <taxon>Apicomplexa</taxon>
        <taxon>Aconoidasida</taxon>
        <taxon>Haemosporida</taxon>
        <taxon>Plasmodiidae</taxon>
        <taxon>Plasmodium</taxon>
        <taxon>Plasmodium (Plasmodium)</taxon>
    </lineage>
</organism>
<evidence type="ECO:0000313" key="1">
    <source>
        <dbReference type="EMBL" id="KMZ88458.1"/>
    </source>
</evidence>
<dbReference type="InterPro" id="IPR008780">
    <property type="entry name" value="Plasmodium_Vir"/>
</dbReference>
<proteinExistence type="predicted"/>
<evidence type="ECO:0000313" key="2">
    <source>
        <dbReference type="Proteomes" id="UP000053327"/>
    </source>
</evidence>
<reference evidence="1 2" key="1">
    <citation type="submission" date="2011-08" db="EMBL/GenBank/DDBJ databases">
        <title>The Genome Sequence of Plasmodium vivax Brazil I.</title>
        <authorList>
            <consortium name="The Broad Institute Genome Sequencing Platform"/>
            <consortium name="The Broad Institute Genome Sequencing Center for Infectious Disease"/>
            <person name="Neafsey D."/>
            <person name="Carlton J."/>
            <person name="Barnwell J."/>
            <person name="Collins W."/>
            <person name="Escalante A."/>
            <person name="Mullikin J."/>
            <person name="Saul A."/>
            <person name="Guigo R."/>
            <person name="Camara F."/>
            <person name="Young S.K."/>
            <person name="Zeng Q."/>
            <person name="Gargeya S."/>
            <person name="Fitzgerald M."/>
            <person name="Haas B."/>
            <person name="Abouelleil A."/>
            <person name="Alvarado L."/>
            <person name="Arachchi H.M."/>
            <person name="Berlin A."/>
            <person name="Brown A."/>
            <person name="Chapman S.B."/>
            <person name="Chen Z."/>
            <person name="Dunbar C."/>
            <person name="Freedman E."/>
            <person name="Gearin G."/>
            <person name="Gellesch M."/>
            <person name="Goldberg J."/>
            <person name="Griggs A."/>
            <person name="Gujja S."/>
            <person name="Heiman D."/>
            <person name="Howarth C."/>
            <person name="Larson L."/>
            <person name="Lui A."/>
            <person name="MacDonald P.J.P."/>
            <person name="Montmayeur A."/>
            <person name="Murphy C."/>
            <person name="Neiman D."/>
            <person name="Pearson M."/>
            <person name="Priest M."/>
            <person name="Roberts A."/>
            <person name="Saif S."/>
            <person name="Shea T."/>
            <person name="Shenoy N."/>
            <person name="Sisk P."/>
            <person name="Stolte C."/>
            <person name="Sykes S."/>
            <person name="Wortman J."/>
            <person name="Nusbaum C."/>
            <person name="Birren B."/>
        </authorList>
    </citation>
    <scope>NUCLEOTIDE SEQUENCE [LARGE SCALE GENOMIC DNA]</scope>
    <source>
        <strain evidence="1 2">Brazil I</strain>
    </source>
</reference>
<accession>A0A0J9VMX2</accession>
<protein>
    <submittedName>
        <fullName evidence="1">Uncharacterized protein</fullName>
    </submittedName>
</protein>
<dbReference type="Proteomes" id="UP000053327">
    <property type="component" value="Unassembled WGS sequence"/>
</dbReference>
<sequence length="260" mass="31286">MNRNVVDSAISLLQGDGQLGIKSKLYIFYSLFDTYMDPWDTGEKAKCNSKSEELDKMWCKIEYSLKGVREYINVFHVDIKNAADYLIYWFYGQLNKMDYDVNNINSFHNKVTNYFNTKFPELKDQLNKKYIKSYNIKVLQNKKELYDFLNYYKYIKDMLNQNRNNQKFCNYVVYIFKLYKEIHDDYNSMNSGWYDDEIKLFKDKFNGVDNEINLLVEKCTHINSNLIFYKNDKSTRLIEHEKSKEKVEKTFESIKTIPQV</sequence>
<name>A0A0J9VMX2_PLAV1</name>
<gene>
    <name evidence="1" type="ORF">PVBG_05416</name>
</gene>
<dbReference type="AlphaFoldDB" id="A0A0J9VMX2"/>
<dbReference type="OrthoDB" id="10395642at2759"/>
<dbReference type="Pfam" id="PF05795">
    <property type="entry name" value="Plasmodium_Vir"/>
    <property type="match status" value="1"/>
</dbReference>